<reference evidence="6" key="1">
    <citation type="submission" date="2017-02" db="UniProtKB">
        <authorList>
            <consortium name="WormBaseParasite"/>
        </authorList>
    </citation>
    <scope>IDENTIFICATION</scope>
</reference>
<gene>
    <name evidence="4" type="ORF">NBR_LOCUS11</name>
</gene>
<dbReference type="Proteomes" id="UP000271162">
    <property type="component" value="Unassembled WGS sequence"/>
</dbReference>
<dbReference type="Gene3D" id="1.10.1280.10">
    <property type="entry name" value="Di-copper center containing domain from catechol oxidase"/>
    <property type="match status" value="1"/>
</dbReference>
<dbReference type="InterPro" id="IPR008922">
    <property type="entry name" value="Di-copper_centre_dom_sf"/>
</dbReference>
<dbReference type="OMA" id="CHPINDR"/>
<dbReference type="PANTHER" id="PTHR11474:SF50">
    <property type="entry name" value="TYROSINASE COPPER-BINDING DOMAIN-CONTAINING PROTEIN"/>
    <property type="match status" value="1"/>
</dbReference>
<dbReference type="InterPro" id="IPR002227">
    <property type="entry name" value="Tyrosinase_Cu-bd"/>
</dbReference>
<keyword evidence="5" id="KW-1185">Reference proteome</keyword>
<proteinExistence type="predicted"/>
<dbReference type="Pfam" id="PF00264">
    <property type="entry name" value="Tyrosinase"/>
    <property type="match status" value="1"/>
</dbReference>
<dbReference type="AlphaFoldDB" id="A0A0N4XC55"/>
<evidence type="ECO:0000313" key="6">
    <source>
        <dbReference type="WBParaSite" id="NBR_0000001001-mRNA-1"/>
    </source>
</evidence>
<dbReference type="GO" id="GO:0016491">
    <property type="term" value="F:oxidoreductase activity"/>
    <property type="evidence" value="ECO:0007669"/>
    <property type="project" value="InterPro"/>
</dbReference>
<dbReference type="GO" id="GO:0046872">
    <property type="term" value="F:metal ion binding"/>
    <property type="evidence" value="ECO:0007669"/>
    <property type="project" value="UniProtKB-KW"/>
</dbReference>
<reference evidence="4 5" key="2">
    <citation type="submission" date="2018-11" db="EMBL/GenBank/DDBJ databases">
        <authorList>
            <consortium name="Pathogen Informatics"/>
        </authorList>
    </citation>
    <scope>NUCLEOTIDE SEQUENCE [LARGE SCALE GENOMIC DNA]</scope>
</reference>
<evidence type="ECO:0000259" key="3">
    <source>
        <dbReference type="PROSITE" id="PS00497"/>
    </source>
</evidence>
<keyword evidence="2" id="KW-0732">Signal</keyword>
<organism evidence="6">
    <name type="scientific">Nippostrongylus brasiliensis</name>
    <name type="common">Rat hookworm</name>
    <dbReference type="NCBI Taxonomy" id="27835"/>
    <lineage>
        <taxon>Eukaryota</taxon>
        <taxon>Metazoa</taxon>
        <taxon>Ecdysozoa</taxon>
        <taxon>Nematoda</taxon>
        <taxon>Chromadorea</taxon>
        <taxon>Rhabditida</taxon>
        <taxon>Rhabditina</taxon>
        <taxon>Rhabditomorpha</taxon>
        <taxon>Strongyloidea</taxon>
        <taxon>Heligmosomidae</taxon>
        <taxon>Nippostrongylus</taxon>
    </lineage>
</organism>
<feature type="domain" description="Tyrosinase copper-binding" evidence="3">
    <location>
        <begin position="155"/>
        <end position="172"/>
    </location>
</feature>
<evidence type="ECO:0000313" key="5">
    <source>
        <dbReference type="Proteomes" id="UP000271162"/>
    </source>
</evidence>
<dbReference type="PROSITE" id="PS00497">
    <property type="entry name" value="TYROSINASE_1"/>
    <property type="match status" value="1"/>
</dbReference>
<evidence type="ECO:0000313" key="4">
    <source>
        <dbReference type="EMBL" id="VDL61781.1"/>
    </source>
</evidence>
<dbReference type="InterPro" id="IPR050316">
    <property type="entry name" value="Tyrosinase/Hemocyanin"/>
</dbReference>
<evidence type="ECO:0000256" key="1">
    <source>
        <dbReference type="ARBA" id="ARBA00022723"/>
    </source>
</evidence>
<feature type="signal peptide" evidence="2">
    <location>
        <begin position="1"/>
        <end position="19"/>
    </location>
</feature>
<dbReference type="PANTHER" id="PTHR11474">
    <property type="entry name" value="TYROSINASE FAMILY MEMBER"/>
    <property type="match status" value="1"/>
</dbReference>
<dbReference type="EMBL" id="UYSL01000002">
    <property type="protein sequence ID" value="VDL61781.1"/>
    <property type="molecule type" value="Genomic_DNA"/>
</dbReference>
<protein>
    <submittedName>
        <fullName evidence="6">Tyrosinase_Cu-bd domain-containing protein</fullName>
    </submittedName>
</protein>
<evidence type="ECO:0000256" key="2">
    <source>
        <dbReference type="SAM" id="SignalP"/>
    </source>
</evidence>
<dbReference type="WBParaSite" id="NBR_0000001001-mRNA-1">
    <property type="protein sequence ID" value="NBR_0000001001-mRNA-1"/>
    <property type="gene ID" value="NBR_0000001001"/>
</dbReference>
<dbReference type="SUPFAM" id="SSF48056">
    <property type="entry name" value="Di-copper centre-containing domain"/>
    <property type="match status" value="1"/>
</dbReference>
<sequence>MTLTPPLIIVCTTFLVSYAYKATRNYTFNGNFYKETEEQPWFRFPHIPVKFVNLTGFGKHNLPKDDVYVPHDWTDEEKQYLPCLNLTCVCPYFKGKVVGSECILPNGKPLRKAIRKEARMLSDAERLQIAAAFNRMKDAGIYDRIGFVHKYSGLHEGPGFFTWHREYLKRFELVLRRFLPEGSQLGVPYWDSTLDSELPDPRESIFFSSLFMGAANATGNIVDGPFAAWKVMEGTRPLLRFVPDSRNGELLNNARIDIVLEQKKVDQVLTASLPLETCKILIGDQRLLTYSHDFVHYYVSGDMKETYSSSSEPIFYFHHAMIDHIWEMWRQLRQTREQQENDYPPSLDDCYPSSHFSNASLKELEPYTNKDALSTDYTANMYEYLFCHPINDRHQCVSKLRFGANCEGFEHTPICFEGECVKGRCVGTDVQKAESKSFM</sequence>
<accession>A0A0N4XC55</accession>
<name>A0A0N4XC55_NIPBR</name>
<dbReference type="PRINTS" id="PR00092">
    <property type="entry name" value="TYROSINASE"/>
</dbReference>
<feature type="chain" id="PRO_5043124487" evidence="2">
    <location>
        <begin position="20"/>
        <end position="439"/>
    </location>
</feature>
<keyword evidence="1" id="KW-0479">Metal-binding</keyword>